<accession>A0ABQ0I3W8</accession>
<keyword evidence="2" id="KW-1185">Reference proteome</keyword>
<name>A0ABQ0I3W8_9ALTE</name>
<dbReference type="EMBL" id="BAEK01000020">
    <property type="protein sequence ID" value="GAC04055.1"/>
    <property type="molecule type" value="Genomic_DNA"/>
</dbReference>
<gene>
    <name evidence="1" type="ORF">GAGA_1197</name>
</gene>
<dbReference type="Proteomes" id="UP000008372">
    <property type="component" value="Unassembled WGS sequence"/>
</dbReference>
<proteinExistence type="predicted"/>
<evidence type="ECO:0000313" key="2">
    <source>
        <dbReference type="Proteomes" id="UP000008372"/>
    </source>
</evidence>
<evidence type="ECO:0000313" key="1">
    <source>
        <dbReference type="EMBL" id="GAC04055.1"/>
    </source>
</evidence>
<protein>
    <submittedName>
        <fullName evidence="1">Uncharacterized protein</fullName>
    </submittedName>
</protein>
<organism evidence="1 2">
    <name type="scientific">Paraglaciecola agarilytica NO2</name>
    <dbReference type="NCBI Taxonomy" id="1125747"/>
    <lineage>
        <taxon>Bacteria</taxon>
        <taxon>Pseudomonadati</taxon>
        <taxon>Pseudomonadota</taxon>
        <taxon>Gammaproteobacteria</taxon>
        <taxon>Alteromonadales</taxon>
        <taxon>Alteromonadaceae</taxon>
        <taxon>Paraglaciecola</taxon>
    </lineage>
</organism>
<comment type="caution">
    <text evidence="1">The sequence shown here is derived from an EMBL/GenBank/DDBJ whole genome shotgun (WGS) entry which is preliminary data.</text>
</comment>
<sequence>MYTPEENPERQNMLIGTFEGSIDGKQYSARAAEIPTCPQGMDECNGLVARDNAIKKILENIVSQIR</sequence>
<reference evidence="1 2" key="1">
    <citation type="journal article" date="2014" name="Environ. Microbiol.">
        <title>Comparative genomics of the marine bacterial genus Glaciecola reveals the high degree of genomic diversity and genomic characteristic for cold adaptation.</title>
        <authorList>
            <person name="Qin Q.L."/>
            <person name="Xie B.B."/>
            <person name="Yu Y."/>
            <person name="Shu Y.L."/>
            <person name="Rong J.C."/>
            <person name="Zhang Y.J."/>
            <person name="Zhao D.L."/>
            <person name="Chen X.L."/>
            <person name="Zhang X.Y."/>
            <person name="Chen B."/>
            <person name="Zhou B.C."/>
            <person name="Zhang Y.Z."/>
        </authorList>
    </citation>
    <scope>NUCLEOTIDE SEQUENCE [LARGE SCALE GENOMIC DNA]</scope>
    <source>
        <strain evidence="1 2">NO2</strain>
    </source>
</reference>